<evidence type="ECO:0000259" key="9">
    <source>
        <dbReference type="PROSITE" id="PS50835"/>
    </source>
</evidence>
<dbReference type="InterPro" id="IPR051036">
    <property type="entry name" value="SIGLEC"/>
</dbReference>
<dbReference type="Pfam" id="PF13927">
    <property type="entry name" value="Ig_3"/>
    <property type="match status" value="1"/>
</dbReference>
<comment type="similarity">
    <text evidence="7">Belongs to the immunoglobulin superfamily. SIGLEC (sialic acid binding Ig-like lectin) family.</text>
</comment>
<keyword evidence="2" id="KW-0812">Transmembrane</keyword>
<comment type="subcellular location">
    <subcellularLocation>
        <location evidence="1">Membrane</location>
        <topology evidence="1">Single-pass type I membrane protein</topology>
    </subcellularLocation>
</comment>
<evidence type="ECO:0000256" key="5">
    <source>
        <dbReference type="ARBA" id="ARBA00022989"/>
    </source>
</evidence>
<dbReference type="InterPro" id="IPR013106">
    <property type="entry name" value="Ig_V-set"/>
</dbReference>
<dbReference type="SMART" id="SM00408">
    <property type="entry name" value="IGc2"/>
    <property type="match status" value="1"/>
</dbReference>
<organism evidence="10 11">
    <name type="scientific">Poecilia latipinna</name>
    <name type="common">sailfin molly</name>
    <dbReference type="NCBI Taxonomy" id="48699"/>
    <lineage>
        <taxon>Eukaryota</taxon>
        <taxon>Metazoa</taxon>
        <taxon>Chordata</taxon>
        <taxon>Craniata</taxon>
        <taxon>Vertebrata</taxon>
        <taxon>Euteleostomi</taxon>
        <taxon>Actinopterygii</taxon>
        <taxon>Neopterygii</taxon>
        <taxon>Teleostei</taxon>
        <taxon>Neoteleostei</taxon>
        <taxon>Acanthomorphata</taxon>
        <taxon>Ovalentaria</taxon>
        <taxon>Atherinomorphae</taxon>
        <taxon>Cyprinodontiformes</taxon>
        <taxon>Poeciliidae</taxon>
        <taxon>Poeciliinae</taxon>
        <taxon>Poecilia</taxon>
    </lineage>
</organism>
<keyword evidence="4" id="KW-0130">Cell adhesion</keyword>
<feature type="domain" description="Ig-like" evidence="9">
    <location>
        <begin position="219"/>
        <end position="293"/>
    </location>
</feature>
<keyword evidence="11" id="KW-1185">Reference proteome</keyword>
<dbReference type="GO" id="GO:0033691">
    <property type="term" value="F:sialic acid binding"/>
    <property type="evidence" value="ECO:0007669"/>
    <property type="project" value="TreeGrafter"/>
</dbReference>
<proteinExistence type="inferred from homology"/>
<dbReference type="InterPro" id="IPR013783">
    <property type="entry name" value="Ig-like_fold"/>
</dbReference>
<dbReference type="InterPro" id="IPR003599">
    <property type="entry name" value="Ig_sub"/>
</dbReference>
<sequence>MIEEDGETKNCVQEVKEEAEEPVYAKVEEPVDGEITAEAGLCVVIPCFFTVADGFTPKAIVWFKCEPGRRRCGDSDVVFHTNRNKVPSEFLGRVLLLDPDVSQGNCSIMINDLSTSDSGSYQLRVNGFYQGMVDGVTFPSRTSLSATLTCTAPGLCSGSPPKITWMWRRKGEMENLTVVTQRHSSILTFNSSAKHHNTNVTCKVSFTSGNQYLPNKSQPQITGNTIVKEGDDLNLTCNVESFPQSVVVWTKHSASEIYLQNNTGSATLVISNVTAADSGRYVCTATHLNETVSAYIVQNDKSHVQEEAKNLPMAGEKSASEMSKDPKDVQYASIDFSVMKQRRAKEAAKERASTLTEYAEIKTGPKEQSKDGNTEGSETLEGEEEDLMTKHDEETKHCVSEEQTEVEAVYSTVKDVLDEI</sequence>
<feature type="compositionally biased region" description="Basic and acidic residues" evidence="8">
    <location>
        <begin position="359"/>
        <end position="373"/>
    </location>
</feature>
<evidence type="ECO:0000256" key="8">
    <source>
        <dbReference type="SAM" id="MobiDB-lite"/>
    </source>
</evidence>
<dbReference type="GO" id="GO:0007155">
    <property type="term" value="P:cell adhesion"/>
    <property type="evidence" value="ECO:0007669"/>
    <property type="project" value="UniProtKB-KW"/>
</dbReference>
<dbReference type="AlphaFoldDB" id="A0A3B3TY40"/>
<dbReference type="Pfam" id="PF07686">
    <property type="entry name" value="V-set"/>
    <property type="match status" value="1"/>
</dbReference>
<protein>
    <recommendedName>
        <fullName evidence="9">Ig-like domain-containing protein</fullName>
    </recommendedName>
</protein>
<feature type="domain" description="Ig-like" evidence="9">
    <location>
        <begin position="145"/>
        <end position="205"/>
    </location>
</feature>
<dbReference type="PANTHER" id="PTHR12035:SF128">
    <property type="entry name" value="BRANCHED CHAIN KETO ACID DEHYDROGENASE E1 SUBUNIT BETA,-LIKE-RELATED"/>
    <property type="match status" value="1"/>
</dbReference>
<dbReference type="GeneTree" id="ENSGT01150000286924"/>
<evidence type="ECO:0000256" key="4">
    <source>
        <dbReference type="ARBA" id="ARBA00022889"/>
    </source>
</evidence>
<keyword evidence="3" id="KW-0430">Lectin</keyword>
<reference evidence="10" key="2">
    <citation type="submission" date="2025-09" db="UniProtKB">
        <authorList>
            <consortium name="Ensembl"/>
        </authorList>
    </citation>
    <scope>IDENTIFICATION</scope>
</reference>
<keyword evidence="6" id="KW-0472">Membrane</keyword>
<evidence type="ECO:0000256" key="1">
    <source>
        <dbReference type="ARBA" id="ARBA00004479"/>
    </source>
</evidence>
<evidence type="ECO:0000256" key="7">
    <source>
        <dbReference type="ARBA" id="ARBA00038361"/>
    </source>
</evidence>
<dbReference type="InterPro" id="IPR003598">
    <property type="entry name" value="Ig_sub2"/>
</dbReference>
<dbReference type="GO" id="GO:0030246">
    <property type="term" value="F:carbohydrate binding"/>
    <property type="evidence" value="ECO:0007669"/>
    <property type="project" value="UniProtKB-KW"/>
</dbReference>
<keyword evidence="5" id="KW-1133">Transmembrane helix</keyword>
<dbReference type="Gene3D" id="2.60.40.10">
    <property type="entry name" value="Immunoglobulins"/>
    <property type="match status" value="3"/>
</dbReference>
<dbReference type="SMART" id="SM00409">
    <property type="entry name" value="IG"/>
    <property type="match status" value="2"/>
</dbReference>
<dbReference type="SUPFAM" id="SSF48726">
    <property type="entry name" value="Immunoglobulin"/>
    <property type="match status" value="3"/>
</dbReference>
<evidence type="ECO:0000256" key="2">
    <source>
        <dbReference type="ARBA" id="ARBA00022692"/>
    </source>
</evidence>
<dbReference type="Proteomes" id="UP000261500">
    <property type="component" value="Unplaced"/>
</dbReference>
<accession>A0A3B3TY40</accession>
<dbReference type="PANTHER" id="PTHR12035">
    <property type="entry name" value="SIALIC ACID BINDING IMMUNOGLOBULIN-LIKE LECTIN"/>
    <property type="match status" value="1"/>
</dbReference>
<dbReference type="InterPro" id="IPR007110">
    <property type="entry name" value="Ig-like_dom"/>
</dbReference>
<dbReference type="GO" id="GO:0005886">
    <property type="term" value="C:plasma membrane"/>
    <property type="evidence" value="ECO:0007669"/>
    <property type="project" value="TreeGrafter"/>
</dbReference>
<reference evidence="10" key="1">
    <citation type="submission" date="2025-08" db="UniProtKB">
        <authorList>
            <consortium name="Ensembl"/>
        </authorList>
    </citation>
    <scope>IDENTIFICATION</scope>
</reference>
<feature type="compositionally biased region" description="Basic and acidic residues" evidence="8">
    <location>
        <begin position="387"/>
        <end position="400"/>
    </location>
</feature>
<dbReference type="PROSITE" id="PS50835">
    <property type="entry name" value="IG_LIKE"/>
    <property type="match status" value="2"/>
</dbReference>
<evidence type="ECO:0000256" key="6">
    <source>
        <dbReference type="ARBA" id="ARBA00023136"/>
    </source>
</evidence>
<evidence type="ECO:0000256" key="3">
    <source>
        <dbReference type="ARBA" id="ARBA00022734"/>
    </source>
</evidence>
<evidence type="ECO:0000313" key="10">
    <source>
        <dbReference type="Ensembl" id="ENSPLAP00000005422.1"/>
    </source>
</evidence>
<evidence type="ECO:0000313" key="11">
    <source>
        <dbReference type="Proteomes" id="UP000261500"/>
    </source>
</evidence>
<dbReference type="Ensembl" id="ENSPLAT00000007968.1">
    <property type="protein sequence ID" value="ENSPLAP00000005422.1"/>
    <property type="gene ID" value="ENSPLAG00000007437.1"/>
</dbReference>
<name>A0A3B3TY40_9TELE</name>
<feature type="region of interest" description="Disordered" evidence="8">
    <location>
        <begin position="345"/>
        <end position="403"/>
    </location>
</feature>
<dbReference type="InterPro" id="IPR036179">
    <property type="entry name" value="Ig-like_dom_sf"/>
</dbReference>